<feature type="transmembrane region" description="Helical" evidence="9">
    <location>
        <begin position="348"/>
        <end position="366"/>
    </location>
</feature>
<feature type="transmembrane region" description="Helical" evidence="9">
    <location>
        <begin position="484"/>
        <end position="503"/>
    </location>
</feature>
<keyword evidence="5" id="KW-0029">Amino-acid transport</keyword>
<proteinExistence type="inferred from homology"/>
<keyword evidence="2" id="KW-0813">Transport</keyword>
<evidence type="ECO:0000313" key="11">
    <source>
        <dbReference type="EMBL" id="BBO82718.1"/>
    </source>
</evidence>
<dbReference type="EMBL" id="AP021876">
    <property type="protein sequence ID" value="BBO82718.1"/>
    <property type="molecule type" value="Genomic_DNA"/>
</dbReference>
<dbReference type="Pfam" id="PF02653">
    <property type="entry name" value="BPD_transp_2"/>
    <property type="match status" value="1"/>
</dbReference>
<evidence type="ECO:0000256" key="8">
    <source>
        <dbReference type="ARBA" id="ARBA00037998"/>
    </source>
</evidence>
<evidence type="ECO:0000256" key="7">
    <source>
        <dbReference type="ARBA" id="ARBA00023136"/>
    </source>
</evidence>
<comment type="similarity">
    <text evidence="8">Belongs to the binding-protein-dependent transport system permease family. LivHM subfamily.</text>
</comment>
<gene>
    <name evidence="11" type="ORF">DSCO28_32840</name>
</gene>
<dbReference type="GO" id="GO:0006865">
    <property type="term" value="P:amino acid transport"/>
    <property type="evidence" value="ECO:0007669"/>
    <property type="project" value="UniProtKB-KW"/>
</dbReference>
<evidence type="ECO:0000256" key="3">
    <source>
        <dbReference type="ARBA" id="ARBA00022475"/>
    </source>
</evidence>
<dbReference type="AlphaFoldDB" id="A0A5K7ZKF3"/>
<organism evidence="11 12">
    <name type="scientific">Desulfosarcina ovata subsp. sediminis</name>
    <dbReference type="NCBI Taxonomy" id="885957"/>
    <lineage>
        <taxon>Bacteria</taxon>
        <taxon>Pseudomonadati</taxon>
        <taxon>Thermodesulfobacteriota</taxon>
        <taxon>Desulfobacteria</taxon>
        <taxon>Desulfobacterales</taxon>
        <taxon>Desulfosarcinaceae</taxon>
        <taxon>Desulfosarcina</taxon>
    </lineage>
</organism>
<evidence type="ECO:0000256" key="6">
    <source>
        <dbReference type="ARBA" id="ARBA00022989"/>
    </source>
</evidence>
<dbReference type="NCBIfam" id="TIGR03409">
    <property type="entry name" value="urea_trans_UrtB"/>
    <property type="match status" value="1"/>
</dbReference>
<keyword evidence="6 9" id="KW-1133">Transmembrane helix</keyword>
<feature type="transmembrane region" description="Helical" evidence="9">
    <location>
        <begin position="252"/>
        <end position="273"/>
    </location>
</feature>
<dbReference type="GO" id="GO:0022857">
    <property type="term" value="F:transmembrane transporter activity"/>
    <property type="evidence" value="ECO:0007669"/>
    <property type="project" value="InterPro"/>
</dbReference>
<feature type="chain" id="PRO_5024400476" evidence="10">
    <location>
        <begin position="26"/>
        <end position="549"/>
    </location>
</feature>
<evidence type="ECO:0000313" key="12">
    <source>
        <dbReference type="Proteomes" id="UP000425960"/>
    </source>
</evidence>
<sequence length="549" mass="58329">MRLMSGLLRKWIFCAALLAALVGNAATDGVRAGTVDTAAFDDAINLLVKGNFNEKAQAVDHLARCGDERAEPILAALLAGDLYYSKIHRHLVIAQENGNGDYAIRNALSGERLEPVKKRKLKKIGINNNLRSALKNALARIRLTHPDPTVRLKAINKMLGTFSPDADGFIKGLLETEADPDVRSGLKSALALTVLQAKDDADDAAKLAALEQLDGNLHPAVRNALSRLVAADEDTPVGARAAMMLKRIEGRIAFYGFFETFFFGLSLGSVLVLAAIGLAITFGVIGVINMAHGELIMLGAYTTYVLQQMMPGSIGTALLLSVPAAFLVAGVAGIVIERTIIRFLYGRPLETLLATFGLSLILQQAVRSIFSPLNRSVATPAWMSGAIQFNPVLALTTNRVVIFVFALLVFAGLSLLLKKSAIGLQVRAVSQNRAMARAMGVPAARVDALTFGLGSGIAGIAGVALSQLTNVGPNLGQAYIVDSFMVVVFGGVGNLWGTLLGGLTLGVTNKFLEPWTGAVLAKILILVFIILFIQKRPQGLFPQKGRAVG</sequence>
<protein>
    <submittedName>
        <fullName evidence="11">Branched-chain amino acid ABC transporter permease</fullName>
    </submittedName>
</protein>
<accession>A0A5K7ZKF3</accession>
<feature type="signal peptide" evidence="10">
    <location>
        <begin position="1"/>
        <end position="25"/>
    </location>
</feature>
<dbReference type="InterPro" id="IPR052157">
    <property type="entry name" value="BCAA_transport_permease"/>
</dbReference>
<comment type="subcellular location">
    <subcellularLocation>
        <location evidence="1">Cell membrane</location>
        <topology evidence="1">Multi-pass membrane protein</topology>
    </subcellularLocation>
</comment>
<feature type="transmembrane region" description="Helical" evidence="9">
    <location>
        <begin position="400"/>
        <end position="417"/>
    </location>
</feature>
<evidence type="ECO:0000256" key="10">
    <source>
        <dbReference type="SAM" id="SignalP"/>
    </source>
</evidence>
<keyword evidence="10" id="KW-0732">Signal</keyword>
<name>A0A5K7ZKF3_9BACT</name>
<feature type="transmembrane region" description="Helical" evidence="9">
    <location>
        <begin position="314"/>
        <end position="336"/>
    </location>
</feature>
<evidence type="ECO:0000256" key="9">
    <source>
        <dbReference type="SAM" id="Phobius"/>
    </source>
</evidence>
<evidence type="ECO:0000256" key="4">
    <source>
        <dbReference type="ARBA" id="ARBA00022692"/>
    </source>
</evidence>
<dbReference type="PANTHER" id="PTHR11795:SF447">
    <property type="entry name" value="ABC TRANSPORTER PERMEASE PROTEIN"/>
    <property type="match status" value="1"/>
</dbReference>
<dbReference type="Proteomes" id="UP000425960">
    <property type="component" value="Chromosome"/>
</dbReference>
<keyword evidence="4 9" id="KW-0812">Transmembrane</keyword>
<dbReference type="RefSeq" id="WP_155323094.1">
    <property type="nucleotide sequence ID" value="NZ_AP021876.1"/>
</dbReference>
<feature type="transmembrane region" description="Helical" evidence="9">
    <location>
        <begin position="515"/>
        <end position="533"/>
    </location>
</feature>
<dbReference type="KEGG" id="dov:DSCO28_32840"/>
<dbReference type="GO" id="GO:0005886">
    <property type="term" value="C:plasma membrane"/>
    <property type="evidence" value="ECO:0007669"/>
    <property type="project" value="UniProtKB-SubCell"/>
</dbReference>
<keyword evidence="3" id="KW-1003">Cell membrane</keyword>
<dbReference type="CDD" id="cd06582">
    <property type="entry name" value="TM_PBP1_LivH_like"/>
    <property type="match status" value="1"/>
</dbReference>
<evidence type="ECO:0000256" key="2">
    <source>
        <dbReference type="ARBA" id="ARBA00022448"/>
    </source>
</evidence>
<dbReference type="PANTHER" id="PTHR11795">
    <property type="entry name" value="BRANCHED-CHAIN AMINO ACID TRANSPORT SYSTEM PERMEASE PROTEIN LIVH"/>
    <property type="match status" value="1"/>
</dbReference>
<keyword evidence="7 9" id="KW-0472">Membrane</keyword>
<evidence type="ECO:0000256" key="5">
    <source>
        <dbReference type="ARBA" id="ARBA00022970"/>
    </source>
</evidence>
<dbReference type="InterPro" id="IPR017779">
    <property type="entry name" value="ABC_UrtB_bac"/>
</dbReference>
<dbReference type="InterPro" id="IPR001851">
    <property type="entry name" value="ABC_transp_permease"/>
</dbReference>
<reference evidence="11 12" key="1">
    <citation type="submission" date="2019-11" db="EMBL/GenBank/DDBJ databases">
        <title>Comparative genomics of hydrocarbon-degrading Desulfosarcina strains.</title>
        <authorList>
            <person name="Watanabe M."/>
            <person name="Kojima H."/>
            <person name="Fukui M."/>
        </authorList>
    </citation>
    <scope>NUCLEOTIDE SEQUENCE [LARGE SCALE GENOMIC DNA]</scope>
    <source>
        <strain evidence="11 12">28bB2T</strain>
    </source>
</reference>
<feature type="transmembrane region" description="Helical" evidence="9">
    <location>
        <begin position="280"/>
        <end position="302"/>
    </location>
</feature>
<evidence type="ECO:0000256" key="1">
    <source>
        <dbReference type="ARBA" id="ARBA00004651"/>
    </source>
</evidence>